<dbReference type="InterPro" id="IPR019270">
    <property type="entry name" value="DUF2283"/>
</dbReference>
<protein>
    <submittedName>
        <fullName evidence="1">DUF2283 domain-containing protein</fullName>
    </submittedName>
</protein>
<evidence type="ECO:0000313" key="1">
    <source>
        <dbReference type="EMBL" id="MDV6230861.1"/>
    </source>
</evidence>
<dbReference type="Pfam" id="PF10049">
    <property type="entry name" value="DUF2283"/>
    <property type="match status" value="1"/>
</dbReference>
<gene>
    <name evidence="1" type="ORF">R3P95_09895</name>
</gene>
<evidence type="ECO:0000313" key="2">
    <source>
        <dbReference type="Proteomes" id="UP001185899"/>
    </source>
</evidence>
<comment type="caution">
    <text evidence="1">The sequence shown here is derived from an EMBL/GenBank/DDBJ whole genome shotgun (WGS) entry which is preliminary data.</text>
</comment>
<keyword evidence="2" id="KW-1185">Reference proteome</keyword>
<proteinExistence type="predicted"/>
<reference evidence="1 2" key="1">
    <citation type="submission" date="2023-10" db="EMBL/GenBank/DDBJ databases">
        <title>Development of a sustainable strategy for remediation of hydrocarbon-contaminated territories based on the waste exchange concept.</title>
        <authorList>
            <person name="Krivoruchko A."/>
        </authorList>
    </citation>
    <scope>NUCLEOTIDE SEQUENCE [LARGE SCALE GENOMIC DNA]</scope>
    <source>
        <strain evidence="1 2">IEGM 1322</strain>
    </source>
</reference>
<sequence>MRIESAQLTVDTQAQAAYVTFSDAPATVCRTREISDVVLVDLDEYDVVTGIEILDLDAALSISDLLTQCHFAPGSEEALRILLPYVSTWRQQIDSTSSKSVVRAGDNTFC</sequence>
<organism evidence="1 2">
    <name type="scientific">Rhodococcus cercidiphylli</name>
    <dbReference type="NCBI Taxonomy" id="489916"/>
    <lineage>
        <taxon>Bacteria</taxon>
        <taxon>Bacillati</taxon>
        <taxon>Actinomycetota</taxon>
        <taxon>Actinomycetes</taxon>
        <taxon>Mycobacteriales</taxon>
        <taxon>Nocardiaceae</taxon>
        <taxon>Rhodococcus</taxon>
    </lineage>
</organism>
<dbReference type="EMBL" id="JAWLKE010000003">
    <property type="protein sequence ID" value="MDV6230861.1"/>
    <property type="molecule type" value="Genomic_DNA"/>
</dbReference>
<dbReference type="Proteomes" id="UP001185899">
    <property type="component" value="Unassembled WGS sequence"/>
</dbReference>
<accession>A0ABU4AXB5</accession>
<dbReference type="RefSeq" id="WP_317548233.1">
    <property type="nucleotide sequence ID" value="NZ_JAWLKE010000003.1"/>
</dbReference>
<name>A0ABU4AXB5_9NOCA</name>